<feature type="transmembrane region" description="Helical" evidence="1">
    <location>
        <begin position="97"/>
        <end position="123"/>
    </location>
</feature>
<dbReference type="Proteomes" id="UP001215151">
    <property type="component" value="Unassembled WGS sequence"/>
</dbReference>
<dbReference type="InterPro" id="IPR045339">
    <property type="entry name" value="DUF6534"/>
</dbReference>
<dbReference type="AlphaFoldDB" id="A0AAD7TZ03"/>
<dbReference type="PANTHER" id="PTHR40465:SF1">
    <property type="entry name" value="DUF6534 DOMAIN-CONTAINING PROTEIN"/>
    <property type="match status" value="1"/>
</dbReference>
<organism evidence="3 4">
    <name type="scientific">Trametes cubensis</name>
    <dbReference type="NCBI Taxonomy" id="1111947"/>
    <lineage>
        <taxon>Eukaryota</taxon>
        <taxon>Fungi</taxon>
        <taxon>Dikarya</taxon>
        <taxon>Basidiomycota</taxon>
        <taxon>Agaricomycotina</taxon>
        <taxon>Agaricomycetes</taxon>
        <taxon>Polyporales</taxon>
        <taxon>Polyporaceae</taxon>
        <taxon>Trametes</taxon>
    </lineage>
</organism>
<gene>
    <name evidence="3" type="ORF">ONZ51_g4037</name>
</gene>
<protein>
    <recommendedName>
        <fullName evidence="2">DUF6534 domain-containing protein</fullName>
    </recommendedName>
</protein>
<feature type="transmembrane region" description="Helical" evidence="1">
    <location>
        <begin position="323"/>
        <end position="343"/>
    </location>
</feature>
<keyword evidence="1" id="KW-0812">Transmembrane</keyword>
<sequence length="420" mass="46643">MGAASSTHGNISSCLEASKEDRNGTPPLASVYPRSGSRRFACANLGGLANDVYIGDMYGGVQAACSGQHIWGSTSGLYGLTLHQTYRYYRLYPKDRLWIKCLIALIVLLETLHTIMCIASLYYQLVTHYFDLETLTEGNMRLTRRALSGGGPHEPPVPMVFTKCINRVKLTRLSVVPSFYVYRVYQRKCLFPEEWLDMRLIASHPQVGSHYGYKLPVFMAIACMLCDLAFMIAAIVQAFLLDLDEFSHFGWLVSAIFSDRLQKVNPMTWSPMPDEPDTHHRLVRTDSTIEVLIVYAVNTGLLVGYIFDLLSFVFALILPGNLIYVSVGSVGVKLYATSVLAVLNSRRSLSARLMHDFELGSLDPRRMQADPAVGSLLDGRLDASKLQQGARNRPLTITDITFATTPLQIESCMDSTSQGG</sequence>
<evidence type="ECO:0000259" key="2">
    <source>
        <dbReference type="Pfam" id="PF20152"/>
    </source>
</evidence>
<evidence type="ECO:0000256" key="1">
    <source>
        <dbReference type="SAM" id="Phobius"/>
    </source>
</evidence>
<proteinExistence type="predicted"/>
<keyword evidence="4" id="KW-1185">Reference proteome</keyword>
<evidence type="ECO:0000313" key="3">
    <source>
        <dbReference type="EMBL" id="KAJ8487653.1"/>
    </source>
</evidence>
<comment type="caution">
    <text evidence="3">The sequence shown here is derived from an EMBL/GenBank/DDBJ whole genome shotgun (WGS) entry which is preliminary data.</text>
</comment>
<accession>A0AAD7TZ03</accession>
<feature type="transmembrane region" description="Helical" evidence="1">
    <location>
        <begin position="291"/>
        <end position="317"/>
    </location>
</feature>
<feature type="transmembrane region" description="Helical" evidence="1">
    <location>
        <begin position="217"/>
        <end position="241"/>
    </location>
</feature>
<reference evidence="3" key="1">
    <citation type="submission" date="2022-11" db="EMBL/GenBank/DDBJ databases">
        <title>Genome Sequence of Cubamyces cubensis.</title>
        <authorList>
            <person name="Buettner E."/>
        </authorList>
    </citation>
    <scope>NUCLEOTIDE SEQUENCE</scope>
    <source>
        <strain evidence="3">MPL-01</strain>
    </source>
</reference>
<name>A0AAD7TZ03_9APHY</name>
<feature type="domain" description="DUF6534" evidence="2">
    <location>
        <begin position="281"/>
        <end position="348"/>
    </location>
</feature>
<dbReference type="EMBL" id="JAPEVG010000075">
    <property type="protein sequence ID" value="KAJ8487653.1"/>
    <property type="molecule type" value="Genomic_DNA"/>
</dbReference>
<evidence type="ECO:0000313" key="4">
    <source>
        <dbReference type="Proteomes" id="UP001215151"/>
    </source>
</evidence>
<keyword evidence="1" id="KW-0472">Membrane</keyword>
<dbReference type="PANTHER" id="PTHR40465">
    <property type="entry name" value="CHROMOSOME 1, WHOLE GENOME SHOTGUN SEQUENCE"/>
    <property type="match status" value="1"/>
</dbReference>
<keyword evidence="1" id="KW-1133">Transmembrane helix</keyword>
<dbReference type="Pfam" id="PF20152">
    <property type="entry name" value="DUF6534"/>
    <property type="match status" value="1"/>
</dbReference>